<keyword evidence="3" id="KW-1185">Reference proteome</keyword>
<feature type="domain" description="Glycosyl transferase family 1" evidence="1">
    <location>
        <begin position="186"/>
        <end position="304"/>
    </location>
</feature>
<name>A0A7X2PB12_9SPIO</name>
<dbReference type="GO" id="GO:0016757">
    <property type="term" value="F:glycosyltransferase activity"/>
    <property type="evidence" value="ECO:0007669"/>
    <property type="project" value="InterPro"/>
</dbReference>
<accession>A0A7X2PB12</accession>
<dbReference type="PANTHER" id="PTHR12526">
    <property type="entry name" value="GLYCOSYLTRANSFERASE"/>
    <property type="match status" value="1"/>
</dbReference>
<dbReference type="Gene3D" id="3.40.50.2000">
    <property type="entry name" value="Glycogen Phosphorylase B"/>
    <property type="match status" value="2"/>
</dbReference>
<dbReference type="EMBL" id="VUNN01000002">
    <property type="protein sequence ID" value="MSU05564.1"/>
    <property type="molecule type" value="Genomic_DNA"/>
</dbReference>
<evidence type="ECO:0000313" key="2">
    <source>
        <dbReference type="EMBL" id="MSU05564.1"/>
    </source>
</evidence>
<sequence length="373" mass="42997">MDSKSYKILISGMSFNVGGVETYIRSVFRNIDKSIFHIDFINDQVRDDIAFQEEILAEGSNIYHLHGKKQWKDFLKKNRGRYDAIIFNIIAPYFHQIRVCCKYGGFKAVIVHSHNGFVDLPSFLKPIIPLTMKYERFKLSHLPIIRWACSDRAAEWMFGKNKQYEFIKNGINAEKFKFSNSVRECVRKELGLHSSDYCIGHIGRFDPQKNHEYLIKIFIQYSKIDKDAKLLLAGPLLNEAIVNSVKKEIAENNISDRVIFLGPRNDADRLYQAMDVFILPSLYEGLPIVGVEAQDSGLPCLFSDKISKQVCVNEYCKFLPINDESIPLWLDALKDIKNAKIDRELGYDAIISNGFVMEKEIKHIEKVLVNILN</sequence>
<proteinExistence type="predicted"/>
<dbReference type="SUPFAM" id="SSF53756">
    <property type="entry name" value="UDP-Glycosyltransferase/glycogen phosphorylase"/>
    <property type="match status" value="1"/>
</dbReference>
<dbReference type="Proteomes" id="UP000460549">
    <property type="component" value="Unassembled WGS sequence"/>
</dbReference>
<comment type="caution">
    <text evidence="2">The sequence shown here is derived from an EMBL/GenBank/DDBJ whole genome shotgun (WGS) entry which is preliminary data.</text>
</comment>
<dbReference type="PANTHER" id="PTHR12526:SF637">
    <property type="entry name" value="GLYCOSYLTRANSFERASE EPSF-RELATED"/>
    <property type="match status" value="1"/>
</dbReference>
<keyword evidence="2" id="KW-0808">Transferase</keyword>
<protein>
    <submittedName>
        <fullName evidence="2">Glycosyltransferase family 1 protein</fullName>
    </submittedName>
</protein>
<gene>
    <name evidence="2" type="ORF">FYJ80_02045</name>
</gene>
<reference evidence="2 3" key="1">
    <citation type="submission" date="2019-08" db="EMBL/GenBank/DDBJ databases">
        <title>In-depth cultivation of the pig gut microbiome towards novel bacterial diversity and tailored functional studies.</title>
        <authorList>
            <person name="Wylensek D."/>
            <person name="Hitch T.C.A."/>
            <person name="Clavel T."/>
        </authorList>
    </citation>
    <scope>NUCLEOTIDE SEQUENCE [LARGE SCALE GENOMIC DNA]</scope>
    <source>
        <strain evidence="2 3">NM-380-WT-3C1</strain>
    </source>
</reference>
<dbReference type="InterPro" id="IPR001296">
    <property type="entry name" value="Glyco_trans_1"/>
</dbReference>
<organism evidence="2 3">
    <name type="scientific">Bullifex porci</name>
    <dbReference type="NCBI Taxonomy" id="2606638"/>
    <lineage>
        <taxon>Bacteria</taxon>
        <taxon>Pseudomonadati</taxon>
        <taxon>Spirochaetota</taxon>
        <taxon>Spirochaetia</taxon>
        <taxon>Spirochaetales</taxon>
        <taxon>Spirochaetaceae</taxon>
        <taxon>Bullifex</taxon>
    </lineage>
</organism>
<dbReference type="RefSeq" id="WP_154424461.1">
    <property type="nucleotide sequence ID" value="NZ_VUNN01000002.1"/>
</dbReference>
<evidence type="ECO:0000259" key="1">
    <source>
        <dbReference type="Pfam" id="PF00534"/>
    </source>
</evidence>
<dbReference type="Pfam" id="PF00534">
    <property type="entry name" value="Glycos_transf_1"/>
    <property type="match status" value="1"/>
</dbReference>
<dbReference type="AlphaFoldDB" id="A0A7X2PB12"/>
<evidence type="ECO:0000313" key="3">
    <source>
        <dbReference type="Proteomes" id="UP000460549"/>
    </source>
</evidence>